<keyword evidence="8" id="KW-0012">Acyltransferase</keyword>
<evidence type="ECO:0000256" key="7">
    <source>
        <dbReference type="ARBA" id="ARBA00023136"/>
    </source>
</evidence>
<dbReference type="InterPro" id="IPR044021">
    <property type="entry name" value="CrtO"/>
</dbReference>
<dbReference type="GO" id="GO:0016746">
    <property type="term" value="F:acyltransferase activity"/>
    <property type="evidence" value="ECO:0007669"/>
    <property type="project" value="UniProtKB-KW"/>
</dbReference>
<dbReference type="Pfam" id="PF18927">
    <property type="entry name" value="CrtO"/>
    <property type="match status" value="1"/>
</dbReference>
<gene>
    <name evidence="14" type="ORF">SAMN04487996_107260</name>
</gene>
<comment type="function">
    <text evidence="12">Catalyzes the acylation of glycosyl-4,4'-diaponeurosporenoate, i.e. the esterification of glucose at the C6'' position with the carboxyl group of the C(15) fatty acid 12-methyltetradecanoic acid, to yield staphyloxanthin. This is the last step in the biosynthesis of this orange pigment, present in most staphylococci strains.</text>
</comment>
<evidence type="ECO:0000313" key="15">
    <source>
        <dbReference type="Proteomes" id="UP000198748"/>
    </source>
</evidence>
<accession>A0A1G7GI51</accession>
<keyword evidence="4 13" id="KW-0812">Transmembrane</keyword>
<name>A0A1G7GI51_9BACT</name>
<feature type="transmembrane region" description="Helical" evidence="13">
    <location>
        <begin position="33"/>
        <end position="52"/>
    </location>
</feature>
<keyword evidence="3" id="KW-0808">Transferase</keyword>
<evidence type="ECO:0000256" key="1">
    <source>
        <dbReference type="ARBA" id="ARBA00004162"/>
    </source>
</evidence>
<evidence type="ECO:0000256" key="12">
    <source>
        <dbReference type="ARBA" id="ARBA00025324"/>
    </source>
</evidence>
<dbReference type="OrthoDB" id="669469at2"/>
<protein>
    <recommendedName>
        <fullName evidence="11">Glycosyl-4,4'-diaponeurosporenoate acyltransferase</fullName>
    </recommendedName>
</protein>
<sequence length="187" mass="21803">MLLKWIKILLIVCLAPVTMGLMILYLDITSASFSIAFNFALMFWFAIVDAQFKPSLNSSYFDTLPFEKDGKFYRMLGVEWYQAVLVKSGWEKLRQKQTPVRKSLHDIRAYERATRVTEMGHLVVGAIVLVLTTYVLIAYSIRDALWLIFTNLFLNIYPVLLQRYIRPRFRRMIERFEKAAVSSNAVS</sequence>
<comment type="similarity">
    <text evidence="10">Belongs to the acyltransferase CrtO family.</text>
</comment>
<comment type="subcellular location">
    <subcellularLocation>
        <location evidence="1">Cell membrane</location>
        <topology evidence="1">Single-pass membrane protein</topology>
    </subcellularLocation>
</comment>
<comment type="pathway">
    <text evidence="9">Carotenoid biosynthesis; staphyloxanthin biosynthesis; staphyloxanthin from farnesyl diphosphate: step 5/5.</text>
</comment>
<evidence type="ECO:0000256" key="3">
    <source>
        <dbReference type="ARBA" id="ARBA00022679"/>
    </source>
</evidence>
<evidence type="ECO:0000256" key="2">
    <source>
        <dbReference type="ARBA" id="ARBA00022475"/>
    </source>
</evidence>
<evidence type="ECO:0000313" key="14">
    <source>
        <dbReference type="EMBL" id="SDE87699.1"/>
    </source>
</evidence>
<feature type="transmembrane region" description="Helical" evidence="13">
    <location>
        <begin position="6"/>
        <end position="26"/>
    </location>
</feature>
<keyword evidence="2" id="KW-1003">Cell membrane</keyword>
<evidence type="ECO:0000256" key="8">
    <source>
        <dbReference type="ARBA" id="ARBA00023315"/>
    </source>
</evidence>
<dbReference type="UniPathway" id="UPA00029">
    <property type="reaction ID" value="UER00560"/>
</dbReference>
<keyword evidence="5" id="KW-0732">Signal</keyword>
<dbReference type="EMBL" id="FNAN01000007">
    <property type="protein sequence ID" value="SDE87699.1"/>
    <property type="molecule type" value="Genomic_DNA"/>
</dbReference>
<dbReference type="Proteomes" id="UP000198748">
    <property type="component" value="Unassembled WGS sequence"/>
</dbReference>
<evidence type="ECO:0000256" key="4">
    <source>
        <dbReference type="ARBA" id="ARBA00022692"/>
    </source>
</evidence>
<keyword evidence="15" id="KW-1185">Reference proteome</keyword>
<dbReference type="GO" id="GO:0005886">
    <property type="term" value="C:plasma membrane"/>
    <property type="evidence" value="ECO:0007669"/>
    <property type="project" value="UniProtKB-SubCell"/>
</dbReference>
<dbReference type="RefSeq" id="WP_090150530.1">
    <property type="nucleotide sequence ID" value="NZ_FNAN01000007.1"/>
</dbReference>
<evidence type="ECO:0000256" key="13">
    <source>
        <dbReference type="SAM" id="Phobius"/>
    </source>
</evidence>
<reference evidence="15" key="1">
    <citation type="submission" date="2016-10" db="EMBL/GenBank/DDBJ databases">
        <authorList>
            <person name="Varghese N."/>
            <person name="Submissions S."/>
        </authorList>
    </citation>
    <scope>NUCLEOTIDE SEQUENCE [LARGE SCALE GENOMIC DNA]</scope>
    <source>
        <strain evidence="15">DSM 25329</strain>
    </source>
</reference>
<proteinExistence type="inferred from homology"/>
<evidence type="ECO:0000256" key="10">
    <source>
        <dbReference type="ARBA" id="ARBA00023603"/>
    </source>
</evidence>
<evidence type="ECO:0000256" key="9">
    <source>
        <dbReference type="ARBA" id="ARBA00023588"/>
    </source>
</evidence>
<feature type="transmembrane region" description="Helical" evidence="13">
    <location>
        <begin position="122"/>
        <end position="139"/>
    </location>
</feature>
<keyword evidence="6 13" id="KW-1133">Transmembrane helix</keyword>
<keyword evidence="7 13" id="KW-0472">Membrane</keyword>
<evidence type="ECO:0000256" key="11">
    <source>
        <dbReference type="ARBA" id="ARBA00023667"/>
    </source>
</evidence>
<evidence type="ECO:0000256" key="5">
    <source>
        <dbReference type="ARBA" id="ARBA00022729"/>
    </source>
</evidence>
<dbReference type="AlphaFoldDB" id="A0A1G7GI51"/>
<feature type="transmembrane region" description="Helical" evidence="13">
    <location>
        <begin position="145"/>
        <end position="165"/>
    </location>
</feature>
<organism evidence="14 15">
    <name type="scientific">Dyadobacter soli</name>
    <dbReference type="NCBI Taxonomy" id="659014"/>
    <lineage>
        <taxon>Bacteria</taxon>
        <taxon>Pseudomonadati</taxon>
        <taxon>Bacteroidota</taxon>
        <taxon>Cytophagia</taxon>
        <taxon>Cytophagales</taxon>
        <taxon>Spirosomataceae</taxon>
        <taxon>Dyadobacter</taxon>
    </lineage>
</organism>
<dbReference type="STRING" id="659014.SAMN04487996_107260"/>
<evidence type="ECO:0000256" key="6">
    <source>
        <dbReference type="ARBA" id="ARBA00022989"/>
    </source>
</evidence>